<dbReference type="RefSeq" id="WP_367879959.1">
    <property type="nucleotide sequence ID" value="NZ_JBFNXX010000041.1"/>
</dbReference>
<dbReference type="EMBL" id="JBFNXX010000041">
    <property type="protein sequence ID" value="MEW9922261.1"/>
    <property type="molecule type" value="Genomic_DNA"/>
</dbReference>
<comment type="caution">
    <text evidence="2">The sequence shown here is derived from an EMBL/GenBank/DDBJ whole genome shotgun (WGS) entry which is preliminary data.</text>
</comment>
<reference evidence="2 3" key="1">
    <citation type="submission" date="2024-07" db="EMBL/GenBank/DDBJ databases">
        <title>Marimonas sp.nov., isolated from tidal-flat sediment.</title>
        <authorList>
            <person name="Jayan J.N."/>
            <person name="Lee S.S."/>
        </authorList>
    </citation>
    <scope>NUCLEOTIDE SEQUENCE [LARGE SCALE GENOMIC DNA]</scope>
    <source>
        <strain evidence="2 3">MJW-29</strain>
    </source>
</reference>
<protein>
    <submittedName>
        <fullName evidence="2">Uncharacterized protein</fullName>
    </submittedName>
</protein>
<feature type="chain" id="PRO_5046671905" evidence="1">
    <location>
        <begin position="22"/>
        <end position="479"/>
    </location>
</feature>
<evidence type="ECO:0000313" key="2">
    <source>
        <dbReference type="EMBL" id="MEW9922261.1"/>
    </source>
</evidence>
<keyword evidence="3" id="KW-1185">Reference proteome</keyword>
<name>A0ABV3RU98_9RHOB</name>
<evidence type="ECO:0000313" key="3">
    <source>
        <dbReference type="Proteomes" id="UP001556098"/>
    </source>
</evidence>
<feature type="signal peptide" evidence="1">
    <location>
        <begin position="1"/>
        <end position="21"/>
    </location>
</feature>
<organism evidence="2 3">
    <name type="scientific">Sulfitobacter sediminis</name>
    <dbReference type="NCBI Taxonomy" id="3234186"/>
    <lineage>
        <taxon>Bacteria</taxon>
        <taxon>Pseudomonadati</taxon>
        <taxon>Pseudomonadota</taxon>
        <taxon>Alphaproteobacteria</taxon>
        <taxon>Rhodobacterales</taxon>
        <taxon>Roseobacteraceae</taxon>
        <taxon>Sulfitobacter</taxon>
    </lineage>
</organism>
<proteinExistence type="predicted"/>
<accession>A0ABV3RU98</accession>
<evidence type="ECO:0000256" key="1">
    <source>
        <dbReference type="SAM" id="SignalP"/>
    </source>
</evidence>
<gene>
    <name evidence="2" type="ORF">AB2B41_21900</name>
</gene>
<keyword evidence="1" id="KW-0732">Signal</keyword>
<sequence length="479" mass="52593">MKTLGFVLLALAASAGTPASATDAVRGKATTFTSPKGVGERCVRIAAIPGGEYSKGDLEEEAIYCGIDLYAPDVALCPKTWSTSPGMMVYDISGGPYANDRSGFERNACKEGKSADRLSDGDLAKFKVTMNAKGTSGTFSASPLLYYHFSRYFDMTVKVPVSVWRTMDVAMHASEVARPGLAISGHNRSARMNHAGWQHLVDAEVNPSSYRPTDDIFTADLTQIYGVLTSSPGHRYGSEINGTRRSGWGAGQNLDFQETPAFLALRHDAQLVEAIDAGLREGRKDGQINRDLGPDVPREQMAYWMREISEIVLLDFIFSQQDRVGNIDFTPYYYWIENGDLAHKKARHHEPGDSTVPAGAMLLRRTNLNDNDAGGRVAYANFAKSTQMLEKLRHFDGKVYARLISLDRDLQNTGPIYQWLASSLGLKESEVAQVVKNTRLATGILQDSCKAGKLRFDLNPKQFFLLGDVTPDEMSCDGS</sequence>
<dbReference type="Proteomes" id="UP001556098">
    <property type="component" value="Unassembled WGS sequence"/>
</dbReference>